<gene>
    <name evidence="1" type="ORF">L6452_08324</name>
</gene>
<dbReference type="Proteomes" id="UP001055879">
    <property type="component" value="Linkage Group LG03"/>
</dbReference>
<evidence type="ECO:0000313" key="1">
    <source>
        <dbReference type="EMBL" id="KAI3745913.1"/>
    </source>
</evidence>
<reference evidence="2" key="1">
    <citation type="journal article" date="2022" name="Mol. Ecol. Resour.">
        <title>The genomes of chicory, endive, great burdock and yacon provide insights into Asteraceae palaeo-polyploidization history and plant inulin production.</title>
        <authorList>
            <person name="Fan W."/>
            <person name="Wang S."/>
            <person name="Wang H."/>
            <person name="Wang A."/>
            <person name="Jiang F."/>
            <person name="Liu H."/>
            <person name="Zhao H."/>
            <person name="Xu D."/>
            <person name="Zhang Y."/>
        </authorList>
    </citation>
    <scope>NUCLEOTIDE SEQUENCE [LARGE SCALE GENOMIC DNA]</scope>
    <source>
        <strain evidence="2">cv. Niubang</strain>
    </source>
</reference>
<protein>
    <submittedName>
        <fullName evidence="1">Uncharacterized protein</fullName>
    </submittedName>
</protein>
<reference evidence="1 2" key="2">
    <citation type="journal article" date="2022" name="Mol. Ecol. Resour.">
        <title>The genomes of chicory, endive, great burdock and yacon provide insights into Asteraceae paleo-polyploidization history and plant inulin production.</title>
        <authorList>
            <person name="Fan W."/>
            <person name="Wang S."/>
            <person name="Wang H."/>
            <person name="Wang A."/>
            <person name="Jiang F."/>
            <person name="Liu H."/>
            <person name="Zhao H."/>
            <person name="Xu D."/>
            <person name="Zhang Y."/>
        </authorList>
    </citation>
    <scope>NUCLEOTIDE SEQUENCE [LARGE SCALE GENOMIC DNA]</scope>
    <source>
        <strain evidence="2">cv. Niubang</strain>
    </source>
</reference>
<dbReference type="EMBL" id="CM042049">
    <property type="protein sequence ID" value="KAI3745913.1"/>
    <property type="molecule type" value="Genomic_DNA"/>
</dbReference>
<organism evidence="1 2">
    <name type="scientific">Arctium lappa</name>
    <name type="common">Greater burdock</name>
    <name type="synonym">Lappa major</name>
    <dbReference type="NCBI Taxonomy" id="4217"/>
    <lineage>
        <taxon>Eukaryota</taxon>
        <taxon>Viridiplantae</taxon>
        <taxon>Streptophyta</taxon>
        <taxon>Embryophyta</taxon>
        <taxon>Tracheophyta</taxon>
        <taxon>Spermatophyta</taxon>
        <taxon>Magnoliopsida</taxon>
        <taxon>eudicotyledons</taxon>
        <taxon>Gunneridae</taxon>
        <taxon>Pentapetalae</taxon>
        <taxon>asterids</taxon>
        <taxon>campanulids</taxon>
        <taxon>Asterales</taxon>
        <taxon>Asteraceae</taxon>
        <taxon>Carduoideae</taxon>
        <taxon>Cardueae</taxon>
        <taxon>Arctiinae</taxon>
        <taxon>Arctium</taxon>
    </lineage>
</organism>
<keyword evidence="2" id="KW-1185">Reference proteome</keyword>
<sequence length="114" mass="12160">MLLESLLMREAILVVGLLAPYQRGGKIGLFGGVGVGKTVLIMELINNVAKAHEIVCMVSAINRYVEDIDESLRFISSDSSFSASPITPPPSSLSSSASPITVPPPPPPPRRHPR</sequence>
<accession>A0ACB9DGX0</accession>
<name>A0ACB9DGX0_ARCLA</name>
<evidence type="ECO:0000313" key="2">
    <source>
        <dbReference type="Proteomes" id="UP001055879"/>
    </source>
</evidence>
<proteinExistence type="predicted"/>
<comment type="caution">
    <text evidence="1">The sequence shown here is derived from an EMBL/GenBank/DDBJ whole genome shotgun (WGS) entry which is preliminary data.</text>
</comment>